<dbReference type="Proteomes" id="UP000192813">
    <property type="component" value="Unassembled WGS sequence"/>
</dbReference>
<accession>A0A2J9PKL7</accession>
<gene>
    <name evidence="1" type="ORF">A6J77_000720</name>
</gene>
<organism evidence="1 2">
    <name type="scientific">Aerococcus viridans</name>
    <dbReference type="NCBI Taxonomy" id="1377"/>
    <lineage>
        <taxon>Bacteria</taxon>
        <taxon>Bacillati</taxon>
        <taxon>Bacillota</taxon>
        <taxon>Bacilli</taxon>
        <taxon>Lactobacillales</taxon>
        <taxon>Aerococcaceae</taxon>
        <taxon>Aerococcus</taxon>
    </lineage>
</organism>
<proteinExistence type="predicted"/>
<dbReference type="AlphaFoldDB" id="A0A2J9PKL7"/>
<name>A0A2J9PKL7_9LACT</name>
<sequence length="124" mass="14093">MKLNKDLIRLLLLDLESQESNSSFGSNEIDEFSVRNNVSVDETLYVIDRLIEAGYIKGDIKYSSNQPYFYYISTITYLGHEFLDTIRDPKIWIETKKAASTFGSVSLDILSQIATNLISRSLGL</sequence>
<comment type="caution">
    <text evidence="1">The sequence shown here is derived from an EMBL/GenBank/DDBJ whole genome shotgun (WGS) entry which is preliminary data.</text>
</comment>
<protein>
    <submittedName>
        <fullName evidence="1">DUF2513 domain-containing protein</fullName>
    </submittedName>
</protein>
<evidence type="ECO:0000313" key="1">
    <source>
        <dbReference type="EMBL" id="PNL90866.1"/>
    </source>
</evidence>
<dbReference type="InterPro" id="IPR019650">
    <property type="entry name" value="DUF2513"/>
</dbReference>
<dbReference type="EMBL" id="NBTM02000001">
    <property type="protein sequence ID" value="PNL90866.1"/>
    <property type="molecule type" value="Genomic_DNA"/>
</dbReference>
<reference evidence="2" key="1">
    <citation type="submission" date="2017-12" db="EMBL/GenBank/DDBJ databases">
        <title>FDA dAtabase for Regulatory Grade micrObial Sequences (FDA-ARGOS): Supporting development and validation of Infectious Disease Dx tests.</title>
        <authorList>
            <person name="Hoffmann M."/>
            <person name="Allard M."/>
            <person name="Evans P."/>
            <person name="Brown E."/>
            <person name="Tallon L."/>
            <person name="Sadzewicz L."/>
            <person name="Sengamalay N."/>
            <person name="Ott S."/>
            <person name="Godinez A."/>
            <person name="Nagaraj S."/>
            <person name="Vavikolanu K."/>
            <person name="Aluvathingal J."/>
            <person name="Nadendla S."/>
            <person name="Sichtig H."/>
        </authorList>
    </citation>
    <scope>NUCLEOTIDE SEQUENCE [LARGE SCALE GENOMIC DNA]</scope>
    <source>
        <strain evidence="2">FDAARGOS_249</strain>
    </source>
</reference>
<dbReference type="RefSeq" id="WP_083067642.1">
    <property type="nucleotide sequence ID" value="NZ_NBTM02000001.1"/>
</dbReference>
<evidence type="ECO:0000313" key="2">
    <source>
        <dbReference type="Proteomes" id="UP000192813"/>
    </source>
</evidence>
<dbReference type="Pfam" id="PF10711">
    <property type="entry name" value="DUF2513"/>
    <property type="match status" value="1"/>
</dbReference>